<gene>
    <name evidence="1" type="ORF">QFC24_005789</name>
</gene>
<accession>A0ACC2X5M4</accession>
<proteinExistence type="predicted"/>
<dbReference type="EMBL" id="JASBWV010000025">
    <property type="protein sequence ID" value="KAJ9119318.1"/>
    <property type="molecule type" value="Genomic_DNA"/>
</dbReference>
<organism evidence="1 2">
    <name type="scientific">Naganishia onofrii</name>
    <dbReference type="NCBI Taxonomy" id="1851511"/>
    <lineage>
        <taxon>Eukaryota</taxon>
        <taxon>Fungi</taxon>
        <taxon>Dikarya</taxon>
        <taxon>Basidiomycota</taxon>
        <taxon>Agaricomycotina</taxon>
        <taxon>Tremellomycetes</taxon>
        <taxon>Filobasidiales</taxon>
        <taxon>Filobasidiaceae</taxon>
        <taxon>Naganishia</taxon>
    </lineage>
</organism>
<protein>
    <submittedName>
        <fullName evidence="1">Uncharacterized protein</fullName>
    </submittedName>
</protein>
<evidence type="ECO:0000313" key="2">
    <source>
        <dbReference type="Proteomes" id="UP001234202"/>
    </source>
</evidence>
<evidence type="ECO:0000313" key="1">
    <source>
        <dbReference type="EMBL" id="KAJ9119318.1"/>
    </source>
</evidence>
<reference evidence="1" key="1">
    <citation type="submission" date="2023-04" db="EMBL/GenBank/DDBJ databases">
        <title>Draft Genome sequencing of Naganishia species isolated from polar environments using Oxford Nanopore Technology.</title>
        <authorList>
            <person name="Leo P."/>
            <person name="Venkateswaran K."/>
        </authorList>
    </citation>
    <scope>NUCLEOTIDE SEQUENCE</scope>
    <source>
        <strain evidence="1">DBVPG 5303</strain>
    </source>
</reference>
<sequence length="110" mass="11617">MGPTILTLSPVLPVHRKAFATTHSLALLSRSPQTLEKTISSLPPHTDAHPFPGTDAADPGSIHAAFDRIKERWPGAVVDVAVFNPGGKFAPGGFLEGDVKDLRDNLEAGV</sequence>
<name>A0ACC2X5M4_9TREE</name>
<comment type="caution">
    <text evidence="1">The sequence shown here is derived from an EMBL/GenBank/DDBJ whole genome shotgun (WGS) entry which is preliminary data.</text>
</comment>
<keyword evidence="2" id="KW-1185">Reference proteome</keyword>
<dbReference type="Proteomes" id="UP001234202">
    <property type="component" value="Unassembled WGS sequence"/>
</dbReference>